<proteinExistence type="predicted"/>
<evidence type="ECO:0000313" key="1">
    <source>
        <dbReference type="EMBL" id="KAJ8024950.1"/>
    </source>
</evidence>
<accession>A0A9Q1BFS5</accession>
<gene>
    <name evidence="1" type="ORF">HOLleu_35015</name>
</gene>
<organism evidence="1 2">
    <name type="scientific">Holothuria leucospilota</name>
    <name type="common">Black long sea cucumber</name>
    <name type="synonym">Mertensiothuria leucospilota</name>
    <dbReference type="NCBI Taxonomy" id="206669"/>
    <lineage>
        <taxon>Eukaryota</taxon>
        <taxon>Metazoa</taxon>
        <taxon>Echinodermata</taxon>
        <taxon>Eleutherozoa</taxon>
        <taxon>Echinozoa</taxon>
        <taxon>Holothuroidea</taxon>
        <taxon>Aspidochirotacea</taxon>
        <taxon>Aspidochirotida</taxon>
        <taxon>Holothuriidae</taxon>
        <taxon>Holothuria</taxon>
    </lineage>
</organism>
<name>A0A9Q1BFS5_HOLLE</name>
<sequence length="107" mass="11707">MYLPVGIYSKIVPFLIGSSITLVSKETFENLPEEIKQTRKKGKKTLWLADGSQIENKGTLHLDMEVGGAVLEHEVHITDIGSDAILGLELPNESSLFAGLAQRSNKT</sequence>
<protein>
    <submittedName>
        <fullName evidence="1">Uncharacterized protein</fullName>
    </submittedName>
</protein>
<keyword evidence="2" id="KW-1185">Reference proteome</keyword>
<dbReference type="Gene3D" id="2.40.70.10">
    <property type="entry name" value="Acid Proteases"/>
    <property type="match status" value="1"/>
</dbReference>
<dbReference type="EMBL" id="JAIZAY010000018">
    <property type="protein sequence ID" value="KAJ8024950.1"/>
    <property type="molecule type" value="Genomic_DNA"/>
</dbReference>
<evidence type="ECO:0000313" key="2">
    <source>
        <dbReference type="Proteomes" id="UP001152320"/>
    </source>
</evidence>
<reference evidence="1" key="1">
    <citation type="submission" date="2021-10" db="EMBL/GenBank/DDBJ databases">
        <title>Tropical sea cucumber genome reveals ecological adaptation and Cuvierian tubules defense mechanism.</title>
        <authorList>
            <person name="Chen T."/>
        </authorList>
    </citation>
    <scope>NUCLEOTIDE SEQUENCE</scope>
    <source>
        <strain evidence="1">Nanhai2018</strain>
        <tissue evidence="1">Muscle</tissue>
    </source>
</reference>
<dbReference type="AlphaFoldDB" id="A0A9Q1BFS5"/>
<comment type="caution">
    <text evidence="1">The sequence shown here is derived from an EMBL/GenBank/DDBJ whole genome shotgun (WGS) entry which is preliminary data.</text>
</comment>
<dbReference type="InterPro" id="IPR021109">
    <property type="entry name" value="Peptidase_aspartic_dom_sf"/>
</dbReference>
<dbReference type="Proteomes" id="UP001152320">
    <property type="component" value="Chromosome 18"/>
</dbReference>